<dbReference type="EMBL" id="GL376571">
    <property type="status" value="NOT_ANNOTATED_CDS"/>
    <property type="molecule type" value="Genomic_DNA"/>
</dbReference>
<evidence type="ECO:0000313" key="2">
    <source>
        <dbReference type="Proteomes" id="UP000019132"/>
    </source>
</evidence>
<protein>
    <recommendedName>
        <fullName evidence="3">PH domain-containing protein</fullName>
    </recommendedName>
</protein>
<dbReference type="HOGENOM" id="CLU_074963_0_0_1"/>
<dbReference type="SUPFAM" id="SSF50729">
    <property type="entry name" value="PH domain-like"/>
    <property type="match status" value="1"/>
</dbReference>
<name>K3X2P5_GLOUD</name>
<accession>K3X2P5</accession>
<reference evidence="2" key="1">
    <citation type="journal article" date="2010" name="Genome Biol.">
        <title>Genome sequence of the necrotrophic plant pathogen Pythium ultimum reveals original pathogenicity mechanisms and effector repertoire.</title>
        <authorList>
            <person name="Levesque C.A."/>
            <person name="Brouwer H."/>
            <person name="Cano L."/>
            <person name="Hamilton J.P."/>
            <person name="Holt C."/>
            <person name="Huitema E."/>
            <person name="Raffaele S."/>
            <person name="Robideau G.P."/>
            <person name="Thines M."/>
            <person name="Win J."/>
            <person name="Zerillo M.M."/>
            <person name="Beakes G.W."/>
            <person name="Boore J.L."/>
            <person name="Busam D."/>
            <person name="Dumas B."/>
            <person name="Ferriera S."/>
            <person name="Fuerstenberg S.I."/>
            <person name="Gachon C.M."/>
            <person name="Gaulin E."/>
            <person name="Govers F."/>
            <person name="Grenville-Briggs L."/>
            <person name="Horner N."/>
            <person name="Hostetler J."/>
            <person name="Jiang R.H."/>
            <person name="Johnson J."/>
            <person name="Krajaejun T."/>
            <person name="Lin H."/>
            <person name="Meijer H.J."/>
            <person name="Moore B."/>
            <person name="Morris P."/>
            <person name="Phuntmart V."/>
            <person name="Puiu D."/>
            <person name="Shetty J."/>
            <person name="Stajich J.E."/>
            <person name="Tripathy S."/>
            <person name="Wawra S."/>
            <person name="van West P."/>
            <person name="Whitty B.R."/>
            <person name="Coutinho P.M."/>
            <person name="Henrissat B."/>
            <person name="Martin F."/>
            <person name="Thomas P.D."/>
            <person name="Tyler B.M."/>
            <person name="De Vries R.P."/>
            <person name="Kamoun S."/>
            <person name="Yandell M."/>
            <person name="Tisserat N."/>
            <person name="Buell C.R."/>
        </authorList>
    </citation>
    <scope>NUCLEOTIDE SEQUENCE</scope>
    <source>
        <strain evidence="2">DAOM:BR144</strain>
    </source>
</reference>
<dbReference type="AlphaFoldDB" id="K3X2P5"/>
<dbReference type="Proteomes" id="UP000019132">
    <property type="component" value="Unassembled WGS sequence"/>
</dbReference>
<organism evidence="1 2">
    <name type="scientific">Globisporangium ultimum (strain ATCC 200006 / CBS 805.95 / DAOM BR144)</name>
    <name type="common">Pythium ultimum</name>
    <dbReference type="NCBI Taxonomy" id="431595"/>
    <lineage>
        <taxon>Eukaryota</taxon>
        <taxon>Sar</taxon>
        <taxon>Stramenopiles</taxon>
        <taxon>Oomycota</taxon>
        <taxon>Peronosporomycetes</taxon>
        <taxon>Pythiales</taxon>
        <taxon>Pythiaceae</taxon>
        <taxon>Globisporangium</taxon>
    </lineage>
</organism>
<evidence type="ECO:0008006" key="3">
    <source>
        <dbReference type="Google" id="ProtNLM"/>
    </source>
</evidence>
<dbReference type="InParanoid" id="K3X2P5"/>
<keyword evidence="2" id="KW-1185">Reference proteome</keyword>
<dbReference type="EnsemblProtists" id="PYU1_T011494">
    <property type="protein sequence ID" value="PYU1_T011494"/>
    <property type="gene ID" value="PYU1_G011468"/>
</dbReference>
<reference evidence="2" key="2">
    <citation type="submission" date="2010-04" db="EMBL/GenBank/DDBJ databases">
        <authorList>
            <person name="Buell R."/>
            <person name="Hamilton J."/>
            <person name="Hostetler J."/>
        </authorList>
    </citation>
    <scope>NUCLEOTIDE SEQUENCE [LARGE SCALE GENOMIC DNA]</scope>
    <source>
        <strain evidence="2">DAOM:BR144</strain>
    </source>
</reference>
<sequence>MHHKMKRFSAMTAYFSREFKWRFCILDGAQFSYFSDNCSTSQRLGHHFLTGVERLHCINRGLMLIDDEHRRIWAHAGHEIAEFEDWVAAFRAAIAYERKRRDGSIFERPHRRSLRHDHGPITQLEASWSRHDAFDGDAATADALDVSFTGWLHVRKRVLRLNWLFSSATRLFFVLSQRHLSGFCVNQEGRWVDFYGKIATARLCKRGFWLELAMDDGQRIRVAGRMPATTAQWHRRIVNG</sequence>
<evidence type="ECO:0000313" key="1">
    <source>
        <dbReference type="EnsemblProtists" id="PYU1_T011494"/>
    </source>
</evidence>
<reference evidence="1" key="3">
    <citation type="submission" date="2015-02" db="UniProtKB">
        <authorList>
            <consortium name="EnsemblProtists"/>
        </authorList>
    </citation>
    <scope>IDENTIFICATION</scope>
    <source>
        <strain evidence="1">DAOM BR144</strain>
    </source>
</reference>
<dbReference type="VEuPathDB" id="FungiDB:PYU1_G011468"/>
<proteinExistence type="predicted"/>
<dbReference type="eggNOG" id="ENOG502RX3J">
    <property type="taxonomic scope" value="Eukaryota"/>
</dbReference>